<dbReference type="KEGG" id="sti:Sthe_2976"/>
<dbReference type="InterPro" id="IPR050153">
    <property type="entry name" value="Metal_Ion_Import_ABC"/>
</dbReference>
<dbReference type="InterPro" id="IPR017871">
    <property type="entry name" value="ABC_transporter-like_CS"/>
</dbReference>
<evidence type="ECO:0000256" key="2">
    <source>
        <dbReference type="ARBA" id="ARBA00022448"/>
    </source>
</evidence>
<dbReference type="InterPro" id="IPR003593">
    <property type="entry name" value="AAA+_ATPase"/>
</dbReference>
<dbReference type="InParanoid" id="D1C986"/>
<evidence type="ECO:0000256" key="1">
    <source>
        <dbReference type="ARBA" id="ARBA00005417"/>
    </source>
</evidence>
<dbReference type="PROSITE" id="PS50893">
    <property type="entry name" value="ABC_TRANSPORTER_2"/>
    <property type="match status" value="1"/>
</dbReference>
<evidence type="ECO:0000256" key="4">
    <source>
        <dbReference type="ARBA" id="ARBA00022840"/>
    </source>
</evidence>
<dbReference type="SMART" id="SM00382">
    <property type="entry name" value="AAA"/>
    <property type="match status" value="1"/>
</dbReference>
<dbReference type="PANTHER" id="PTHR42734:SF5">
    <property type="entry name" value="IRON TRANSPORT SYSTEM ATP-BINDING PROTEIN HI_0361-RELATED"/>
    <property type="match status" value="1"/>
</dbReference>
<dbReference type="eggNOG" id="COG1121">
    <property type="taxonomic scope" value="Bacteria"/>
</dbReference>
<dbReference type="PANTHER" id="PTHR42734">
    <property type="entry name" value="METAL TRANSPORT SYSTEM ATP-BINDING PROTEIN TM_0124-RELATED"/>
    <property type="match status" value="1"/>
</dbReference>
<dbReference type="InterPro" id="IPR003439">
    <property type="entry name" value="ABC_transporter-like_ATP-bd"/>
</dbReference>
<feature type="domain" description="ABC transporter" evidence="5">
    <location>
        <begin position="23"/>
        <end position="254"/>
    </location>
</feature>
<protein>
    <submittedName>
        <fullName evidence="6">ABC transporter related protein</fullName>
    </submittedName>
</protein>
<keyword evidence="3" id="KW-0547">Nucleotide-binding</keyword>
<dbReference type="GO" id="GO:0005524">
    <property type="term" value="F:ATP binding"/>
    <property type="evidence" value="ECO:0007669"/>
    <property type="project" value="UniProtKB-KW"/>
</dbReference>
<keyword evidence="4" id="KW-0067">ATP-binding</keyword>
<dbReference type="PROSITE" id="PS00211">
    <property type="entry name" value="ABC_TRANSPORTER_1"/>
    <property type="match status" value="1"/>
</dbReference>
<dbReference type="HOGENOM" id="CLU_000604_1_11_0"/>
<evidence type="ECO:0000259" key="5">
    <source>
        <dbReference type="PROSITE" id="PS50893"/>
    </source>
</evidence>
<dbReference type="Pfam" id="PF00005">
    <property type="entry name" value="ABC_tran"/>
    <property type="match status" value="1"/>
</dbReference>
<name>D1C986_SPHTD</name>
<accession>D1C986</accession>
<dbReference type="InterPro" id="IPR027417">
    <property type="entry name" value="P-loop_NTPase"/>
</dbReference>
<dbReference type="AlphaFoldDB" id="D1C986"/>
<comment type="similarity">
    <text evidence="1">Belongs to the ABC transporter superfamily.</text>
</comment>
<evidence type="ECO:0000256" key="3">
    <source>
        <dbReference type="ARBA" id="ARBA00022741"/>
    </source>
</evidence>
<evidence type="ECO:0000313" key="6">
    <source>
        <dbReference type="EMBL" id="ACZ40379.1"/>
    </source>
</evidence>
<evidence type="ECO:0000313" key="7">
    <source>
        <dbReference type="Proteomes" id="UP000002027"/>
    </source>
</evidence>
<organism evidence="6 7">
    <name type="scientific">Sphaerobacter thermophilus (strain ATCC 49802 / DSM 20745 / KCCM 41009 / NCIMB 13125 / S 6022)</name>
    <dbReference type="NCBI Taxonomy" id="479434"/>
    <lineage>
        <taxon>Bacteria</taxon>
        <taxon>Pseudomonadati</taxon>
        <taxon>Thermomicrobiota</taxon>
        <taxon>Thermomicrobia</taxon>
        <taxon>Sphaerobacterales</taxon>
        <taxon>Sphaerobacterineae</taxon>
        <taxon>Sphaerobacteraceae</taxon>
        <taxon>Sphaerobacter</taxon>
    </lineage>
</organism>
<dbReference type="FunFam" id="3.40.50.300:FF:000134">
    <property type="entry name" value="Iron-enterobactin ABC transporter ATP-binding protein"/>
    <property type="match status" value="1"/>
</dbReference>
<dbReference type="EMBL" id="CP001824">
    <property type="protein sequence ID" value="ACZ40379.1"/>
    <property type="molecule type" value="Genomic_DNA"/>
</dbReference>
<keyword evidence="2" id="KW-0813">Transport</keyword>
<dbReference type="GO" id="GO:0016887">
    <property type="term" value="F:ATP hydrolysis activity"/>
    <property type="evidence" value="ECO:0007669"/>
    <property type="project" value="InterPro"/>
</dbReference>
<gene>
    <name evidence="6" type="ordered locus">Sthe_2976</name>
</gene>
<reference evidence="7" key="1">
    <citation type="submission" date="2009-11" db="EMBL/GenBank/DDBJ databases">
        <title>The complete chromosome 2 of Sphaerobacter thermophilus DSM 20745.</title>
        <authorList>
            <person name="Lucas S."/>
            <person name="Copeland A."/>
            <person name="Lapidus A."/>
            <person name="Glavina del Rio T."/>
            <person name="Dalin E."/>
            <person name="Tice H."/>
            <person name="Bruce D."/>
            <person name="Goodwin L."/>
            <person name="Pitluck S."/>
            <person name="Kyrpides N."/>
            <person name="Mavromatis K."/>
            <person name="Ivanova N."/>
            <person name="Mikhailova N."/>
            <person name="LaButti K.M."/>
            <person name="Clum A."/>
            <person name="Sun H.I."/>
            <person name="Brettin T."/>
            <person name="Detter J.C."/>
            <person name="Han C."/>
            <person name="Larimer F."/>
            <person name="Land M."/>
            <person name="Hauser L."/>
            <person name="Markowitz V."/>
            <person name="Cheng J.F."/>
            <person name="Hugenholtz P."/>
            <person name="Woyke T."/>
            <person name="Wu D."/>
            <person name="Steenblock K."/>
            <person name="Schneider S."/>
            <person name="Pukall R."/>
            <person name="Goeker M."/>
            <person name="Klenk H.P."/>
            <person name="Eisen J.A."/>
        </authorList>
    </citation>
    <scope>NUCLEOTIDE SEQUENCE [LARGE SCALE GENOMIC DNA]</scope>
    <source>
        <strain evidence="7">ATCC 49802 / DSM 20745 / S 6022</strain>
    </source>
</reference>
<reference evidence="6 7" key="2">
    <citation type="journal article" date="2010" name="Stand. Genomic Sci.">
        <title>Complete genome sequence of Desulfohalobium retbaense type strain (HR(100)).</title>
        <authorList>
            <person name="Spring S."/>
            <person name="Nolan M."/>
            <person name="Lapidus A."/>
            <person name="Glavina Del Rio T."/>
            <person name="Copeland A."/>
            <person name="Tice H."/>
            <person name="Cheng J.F."/>
            <person name="Lucas S."/>
            <person name="Land M."/>
            <person name="Chen F."/>
            <person name="Bruce D."/>
            <person name="Goodwin L."/>
            <person name="Pitluck S."/>
            <person name="Ivanova N."/>
            <person name="Mavromatis K."/>
            <person name="Mikhailova N."/>
            <person name="Pati A."/>
            <person name="Chen A."/>
            <person name="Palaniappan K."/>
            <person name="Hauser L."/>
            <person name="Chang Y.J."/>
            <person name="Jeffries C.D."/>
            <person name="Munk C."/>
            <person name="Kiss H."/>
            <person name="Chain P."/>
            <person name="Han C."/>
            <person name="Brettin T."/>
            <person name="Detter J.C."/>
            <person name="Schuler E."/>
            <person name="Goker M."/>
            <person name="Rohde M."/>
            <person name="Bristow J."/>
            <person name="Eisen J.A."/>
            <person name="Markowitz V."/>
            <person name="Hugenholtz P."/>
            <person name="Kyrpides N.C."/>
            <person name="Klenk H.P."/>
        </authorList>
    </citation>
    <scope>NUCLEOTIDE SEQUENCE [LARGE SCALE GENOMIC DNA]</scope>
    <source>
        <strain evidence="7">ATCC 49802 / DSM 20745 / S 6022</strain>
    </source>
</reference>
<sequence length="275" mass="30228">MKGQPVQSTIANGVAEPATSAPIVVRNLTTGYRENPVLQDVTLTVERGSLVGVIGPNGGGKSTLFKAILGLLRPWSGTVLIEGSPRRPGPRIAYVPQAETVDWSFPVTVHDVVLMGRTPRLGFLRRPRARDHEIATEALEAVGMQEYRDRQIGELSGGQRQRVFLARALAQEPSILLLDEPVSGVDAVTQHQIFELLERLCQRGITAMVASHDLSCVAQRFDQVLLLNQRVVAYGPPEEVLTQELLNETFRSHLLLLRVGERTFVVEDPDHHGTA</sequence>
<dbReference type="Proteomes" id="UP000002027">
    <property type="component" value="Chromosome 2"/>
</dbReference>
<keyword evidence="7" id="KW-1185">Reference proteome</keyword>
<dbReference type="CDD" id="cd03235">
    <property type="entry name" value="ABC_Metallic_Cations"/>
    <property type="match status" value="1"/>
</dbReference>
<dbReference type="SUPFAM" id="SSF52540">
    <property type="entry name" value="P-loop containing nucleoside triphosphate hydrolases"/>
    <property type="match status" value="1"/>
</dbReference>
<dbReference type="Gene3D" id="3.40.50.300">
    <property type="entry name" value="P-loop containing nucleotide triphosphate hydrolases"/>
    <property type="match status" value="1"/>
</dbReference>
<dbReference type="STRING" id="479434.Sthe_2976"/>
<proteinExistence type="inferred from homology"/>